<dbReference type="RefSeq" id="WP_097045393.1">
    <property type="nucleotide sequence ID" value="NZ_OBEH01000002.1"/>
</dbReference>
<protein>
    <submittedName>
        <fullName evidence="1">N-acetylneuraminic acid mutarotase</fullName>
    </submittedName>
</protein>
<dbReference type="InterPro" id="IPR015915">
    <property type="entry name" value="Kelch-typ_b-propeller"/>
</dbReference>
<evidence type="ECO:0000313" key="2">
    <source>
        <dbReference type="Proteomes" id="UP000219048"/>
    </source>
</evidence>
<dbReference type="SMART" id="SM00612">
    <property type="entry name" value="Kelch"/>
    <property type="match status" value="3"/>
</dbReference>
<gene>
    <name evidence="1" type="ORF">SAMN06265377_1757</name>
</gene>
<keyword evidence="2" id="KW-1185">Reference proteome</keyword>
<dbReference type="PANTHER" id="PTHR46375:SF3">
    <property type="entry name" value="KELCH REPEAT AND BTB DOMAIN-CONTAINING PROTEIN 13"/>
    <property type="match status" value="1"/>
</dbReference>
<proteinExistence type="predicted"/>
<dbReference type="Proteomes" id="UP000219048">
    <property type="component" value="Unassembled WGS sequence"/>
</dbReference>
<dbReference type="InterPro" id="IPR052392">
    <property type="entry name" value="Kelch-BTB_domain-containing"/>
</dbReference>
<dbReference type="AlphaFoldDB" id="A0A285MRX6"/>
<dbReference type="PANTHER" id="PTHR46375">
    <property type="entry name" value="KELCH REPEAT AND BTB DOMAIN-CONTAINING PROTEIN 13-RELATED"/>
    <property type="match status" value="1"/>
</dbReference>
<dbReference type="InterPro" id="IPR011043">
    <property type="entry name" value="Gal_Oxase/kelch_b-propeller"/>
</dbReference>
<dbReference type="EMBL" id="OBEH01000002">
    <property type="protein sequence ID" value="SNY99942.1"/>
    <property type="molecule type" value="Genomic_DNA"/>
</dbReference>
<dbReference type="OrthoDB" id="996574at2"/>
<evidence type="ECO:0000313" key="1">
    <source>
        <dbReference type="EMBL" id="SNY99942.1"/>
    </source>
</evidence>
<dbReference type="Pfam" id="PF24681">
    <property type="entry name" value="Kelch_KLHDC2_KLHL20_DRC7"/>
    <property type="match status" value="1"/>
</dbReference>
<accession>A0A285MRX6</accession>
<dbReference type="Gene3D" id="2.120.10.80">
    <property type="entry name" value="Kelch-type beta propeller"/>
    <property type="match status" value="2"/>
</dbReference>
<reference evidence="2" key="1">
    <citation type="submission" date="2017-09" db="EMBL/GenBank/DDBJ databases">
        <authorList>
            <person name="Varghese N."/>
            <person name="Submissions S."/>
        </authorList>
    </citation>
    <scope>NUCLEOTIDE SEQUENCE [LARGE SCALE GENOMIC DNA]</scope>
    <source>
        <strain evidence="2">DSM 25885</strain>
    </source>
</reference>
<name>A0A285MRX6_9FLAO</name>
<organism evidence="1 2">
    <name type="scientific">Flagellimonas pacifica</name>
    <dbReference type="NCBI Taxonomy" id="1247520"/>
    <lineage>
        <taxon>Bacteria</taxon>
        <taxon>Pseudomonadati</taxon>
        <taxon>Bacteroidota</taxon>
        <taxon>Flavobacteriia</taxon>
        <taxon>Flavobacteriales</taxon>
        <taxon>Flavobacteriaceae</taxon>
        <taxon>Flagellimonas</taxon>
    </lineage>
</organism>
<sequence length="310" mass="34640">MKNKTTIKKSRVVLFILIGFIFSGVYAQKIEWKEKAKLPQPMRGAAVSCNNNIYFMEAHSKVSGVYEYNIAEDTWRKTTNMITRGWNVNLVEIDGLIYAIGGAGGPEGPLDRLEAYNPLNNTWKALAPMPTGRQHNTSCVVNDKIYVMGGITKSSRTNKIVKTENNEVYNPKSNSWQTLSPLPMPYGDPIISAVGNNIYVLCGNALWMYDTLSDTWETKKNCPVWISILLGSAVIKDRIIFPGGQNKDEKAVSSVYIYDTTNDTWIKSTNLPKPIQIGGITTFNDKIYMIGGNDTDYNKYDTVYAGTLVD</sequence>
<dbReference type="SUPFAM" id="SSF50965">
    <property type="entry name" value="Galactose oxidase, central domain"/>
    <property type="match status" value="1"/>
</dbReference>
<dbReference type="Pfam" id="PF01344">
    <property type="entry name" value="Kelch_1"/>
    <property type="match status" value="1"/>
</dbReference>
<dbReference type="InterPro" id="IPR006652">
    <property type="entry name" value="Kelch_1"/>
</dbReference>